<proteinExistence type="predicted"/>
<dbReference type="STRING" id="10228.B3S0W2"/>
<dbReference type="InterPro" id="IPR047574">
    <property type="entry name" value="AD"/>
</dbReference>
<dbReference type="KEGG" id="tad:TRIADDRAFT_57190"/>
<evidence type="ECO:0000313" key="3">
    <source>
        <dbReference type="Proteomes" id="UP000009022"/>
    </source>
</evidence>
<protein>
    <recommendedName>
        <fullName evidence="1">AD domain-containing protein</fullName>
    </recommendedName>
</protein>
<dbReference type="Gene3D" id="2.30.30.100">
    <property type="match status" value="1"/>
</dbReference>
<gene>
    <name evidence="2" type="ORF">TRIADDRAFT_57190</name>
</gene>
<dbReference type="HOGENOM" id="CLU_127294_0_0_1"/>
<dbReference type="PROSITE" id="PS52001">
    <property type="entry name" value="AD"/>
    <property type="match status" value="1"/>
</dbReference>
<dbReference type="GO" id="GO:0000387">
    <property type="term" value="P:spliceosomal snRNP assembly"/>
    <property type="evidence" value="ECO:0000318"/>
    <property type="project" value="GO_Central"/>
</dbReference>
<dbReference type="PANTHER" id="PTHR14710:SF2">
    <property type="entry name" value="GEM-ASSOCIATED PROTEIN 6"/>
    <property type="match status" value="1"/>
</dbReference>
<dbReference type="GeneID" id="6754454"/>
<dbReference type="InterPro" id="IPR009422">
    <property type="entry name" value="Gemin6"/>
</dbReference>
<dbReference type="Pfam" id="PF20417">
    <property type="entry name" value="Gemin6_C"/>
    <property type="match status" value="1"/>
</dbReference>
<evidence type="ECO:0000313" key="2">
    <source>
        <dbReference type="EMBL" id="EDV24074.1"/>
    </source>
</evidence>
<dbReference type="CDD" id="cd11676">
    <property type="entry name" value="Gemin6"/>
    <property type="match status" value="1"/>
</dbReference>
<dbReference type="Pfam" id="PF06372">
    <property type="entry name" value="Gemin6"/>
    <property type="match status" value="1"/>
</dbReference>
<dbReference type="GO" id="GO:0000245">
    <property type="term" value="P:spliceosomal complex assembly"/>
    <property type="evidence" value="ECO:0007669"/>
    <property type="project" value="InterPro"/>
</dbReference>
<evidence type="ECO:0000259" key="1">
    <source>
        <dbReference type="PROSITE" id="PS52001"/>
    </source>
</evidence>
<dbReference type="Proteomes" id="UP000009022">
    <property type="component" value="Unassembled WGS sequence"/>
</dbReference>
<dbReference type="InterPro" id="IPR046856">
    <property type="entry name" value="Gemin6_C"/>
</dbReference>
<dbReference type="OMA" id="LEWEDYV"/>
<keyword evidence="3" id="KW-1185">Reference proteome</keyword>
<name>B3S0W2_TRIAD</name>
<dbReference type="GO" id="GO:0032797">
    <property type="term" value="C:SMN complex"/>
    <property type="evidence" value="ECO:0000318"/>
    <property type="project" value="GO_Central"/>
</dbReference>
<dbReference type="InterPro" id="IPR046857">
    <property type="entry name" value="Gemin6_Sm-like_dom"/>
</dbReference>
<dbReference type="PANTHER" id="PTHR14710">
    <property type="entry name" value="GEM-ASSOCIATED PROTEIN 6"/>
    <property type="match status" value="1"/>
</dbReference>
<dbReference type="eggNOG" id="ENOG502RZTW">
    <property type="taxonomic scope" value="Eukaryota"/>
</dbReference>
<accession>B3S0W2</accession>
<dbReference type="EMBL" id="DS985246">
    <property type="protein sequence ID" value="EDV24074.1"/>
    <property type="molecule type" value="Genomic_DNA"/>
</dbReference>
<dbReference type="OrthoDB" id="77463at2759"/>
<organism evidence="2 3">
    <name type="scientific">Trichoplax adhaerens</name>
    <name type="common">Trichoplax reptans</name>
    <dbReference type="NCBI Taxonomy" id="10228"/>
    <lineage>
        <taxon>Eukaryota</taxon>
        <taxon>Metazoa</taxon>
        <taxon>Placozoa</taxon>
        <taxon>Uniplacotomia</taxon>
        <taxon>Trichoplacea</taxon>
        <taxon>Trichoplacidae</taxon>
        <taxon>Trichoplax</taxon>
    </lineage>
</organism>
<dbReference type="FunCoup" id="B3S0W2">
    <property type="interactions" value="1023"/>
</dbReference>
<dbReference type="CTD" id="6754454"/>
<dbReference type="InParanoid" id="B3S0W2"/>
<sequence length="173" mass="19668">MDEKSPCLTLPDIIPYLHKKVKLQLIDGSSRTGCVYTIDPESLSIILFDNLLDQQQQIKLIMGHAIVNITLLDDQDYAPLANQLQQILTIKDQEVDKYDHQTVKQRKNRLVDWLGQSRIPFQLDGDGVCIVGIVMVNPPFDRDSCSSSNEIALRRVQNIIQNFLDSEEKMESG</sequence>
<dbReference type="AlphaFoldDB" id="B3S0W2"/>
<reference evidence="2 3" key="1">
    <citation type="journal article" date="2008" name="Nature">
        <title>The Trichoplax genome and the nature of placozoans.</title>
        <authorList>
            <person name="Srivastava M."/>
            <person name="Begovic E."/>
            <person name="Chapman J."/>
            <person name="Putnam N.H."/>
            <person name="Hellsten U."/>
            <person name="Kawashima T."/>
            <person name="Kuo A."/>
            <person name="Mitros T."/>
            <person name="Salamov A."/>
            <person name="Carpenter M.L."/>
            <person name="Signorovitch A.Y."/>
            <person name="Moreno M.A."/>
            <person name="Kamm K."/>
            <person name="Grimwood J."/>
            <person name="Schmutz J."/>
            <person name="Shapiro H."/>
            <person name="Grigoriev I.V."/>
            <person name="Buss L.W."/>
            <person name="Schierwater B."/>
            <person name="Dellaporta S.L."/>
            <person name="Rokhsar D.S."/>
        </authorList>
    </citation>
    <scope>NUCLEOTIDE SEQUENCE [LARGE SCALE GENOMIC DNA]</scope>
    <source>
        <strain evidence="2 3">Grell-BS-1999</strain>
    </source>
</reference>
<dbReference type="GO" id="GO:0005634">
    <property type="term" value="C:nucleus"/>
    <property type="evidence" value="ECO:0007669"/>
    <property type="project" value="InterPro"/>
</dbReference>
<feature type="domain" description="AD" evidence="1">
    <location>
        <begin position="73"/>
        <end position="168"/>
    </location>
</feature>
<dbReference type="RefSeq" id="XP_002113600.1">
    <property type="nucleotide sequence ID" value="XM_002113564.1"/>
</dbReference>
<dbReference type="PhylomeDB" id="B3S0W2"/>